<keyword evidence="1" id="KW-0456">Lyase</keyword>
<keyword evidence="2" id="KW-1185">Reference proteome</keyword>
<dbReference type="EMBL" id="PDNW01000010">
    <property type="protein sequence ID" value="PLC49454.1"/>
    <property type="molecule type" value="Genomic_DNA"/>
</dbReference>
<accession>A0A2N4U352</accession>
<sequence>MNSSVKTDGASAGRRQQWMSVLARAGRQLDAYGSQLREPGYRLIRPPETGMVMVRGRMGASGAAFNLGEMTVTRCVVQLDNGRIGHSYVAGRSKPHAELAALADAHLQGEQHQHWLDALITPLEQEQSVRRGIKTAQAATSKVDFMTLLRGED</sequence>
<dbReference type="GO" id="GO:0019634">
    <property type="term" value="P:organic phosphonate metabolic process"/>
    <property type="evidence" value="ECO:0007669"/>
    <property type="project" value="InterPro"/>
</dbReference>
<dbReference type="GO" id="GO:0016829">
    <property type="term" value="F:lyase activity"/>
    <property type="evidence" value="ECO:0007669"/>
    <property type="project" value="UniProtKB-KW"/>
</dbReference>
<proteinExistence type="predicted"/>
<name>A0A2N4U352_9BURK</name>
<dbReference type="Pfam" id="PF06754">
    <property type="entry name" value="PhnG"/>
    <property type="match status" value="1"/>
</dbReference>
<gene>
    <name evidence="1" type="primary">phnG</name>
    <name evidence="1" type="ORF">CR159_12675</name>
</gene>
<comment type="caution">
    <text evidence="1">The sequence shown here is derived from an EMBL/GenBank/DDBJ whole genome shotgun (WGS) entry which is preliminary data.</text>
</comment>
<dbReference type="NCBIfam" id="TIGR03293">
    <property type="entry name" value="PhnG_redo"/>
    <property type="match status" value="1"/>
</dbReference>
<dbReference type="InterPro" id="IPR009609">
    <property type="entry name" value="Phosphonate_metab_PhnG"/>
</dbReference>
<dbReference type="Proteomes" id="UP000234190">
    <property type="component" value="Unassembled WGS sequence"/>
</dbReference>
<reference evidence="1 2" key="1">
    <citation type="submission" date="2017-10" db="EMBL/GenBank/DDBJ databases">
        <title>Two draft genome sequences of Pusillimonas sp. strains isolated from a nitrate- and radionuclide-contaminated groundwater in Russia.</title>
        <authorList>
            <person name="Grouzdev D.S."/>
            <person name="Tourova T.P."/>
            <person name="Goeva M.A."/>
            <person name="Babich T.L."/>
            <person name="Sokolova D.S."/>
            <person name="Abdullin R."/>
            <person name="Poltaraus A.B."/>
            <person name="Toshchakov S.V."/>
            <person name="Nazina T.N."/>
        </authorList>
    </citation>
    <scope>NUCLEOTIDE SEQUENCE [LARGE SCALE GENOMIC DNA]</scope>
    <source>
        <strain evidence="1 2">JR1/69-3-13</strain>
    </source>
</reference>
<dbReference type="OrthoDB" id="530475at2"/>
<evidence type="ECO:0000313" key="2">
    <source>
        <dbReference type="Proteomes" id="UP000234190"/>
    </source>
</evidence>
<dbReference type="RefSeq" id="WP_102074329.1">
    <property type="nucleotide sequence ID" value="NZ_PDNW01000010.1"/>
</dbReference>
<evidence type="ECO:0000313" key="1">
    <source>
        <dbReference type="EMBL" id="PLC49454.1"/>
    </source>
</evidence>
<dbReference type="AlphaFoldDB" id="A0A2N4U352"/>
<protein>
    <submittedName>
        <fullName evidence="1">Phosphonate C-P lyase system protein PhnG</fullName>
    </submittedName>
</protein>
<dbReference type="GO" id="GO:0015716">
    <property type="term" value="P:organic phosphonate transport"/>
    <property type="evidence" value="ECO:0007669"/>
    <property type="project" value="InterPro"/>
</dbReference>
<organism evidence="1 2">
    <name type="scientific">Pollutimonas subterranea</name>
    <dbReference type="NCBI Taxonomy" id="2045210"/>
    <lineage>
        <taxon>Bacteria</taxon>
        <taxon>Pseudomonadati</taxon>
        <taxon>Pseudomonadota</taxon>
        <taxon>Betaproteobacteria</taxon>
        <taxon>Burkholderiales</taxon>
        <taxon>Alcaligenaceae</taxon>
        <taxon>Pollutimonas</taxon>
    </lineage>
</organism>